<proteinExistence type="predicted"/>
<dbReference type="GO" id="GO:0046982">
    <property type="term" value="F:protein heterodimerization activity"/>
    <property type="evidence" value="ECO:0007669"/>
    <property type="project" value="InterPro"/>
</dbReference>
<evidence type="ECO:0000313" key="2">
    <source>
        <dbReference type="Proteomes" id="UP000630528"/>
    </source>
</evidence>
<dbReference type="SUPFAM" id="SSF47113">
    <property type="entry name" value="Histone-fold"/>
    <property type="match status" value="1"/>
</dbReference>
<dbReference type="InterPro" id="IPR015207">
    <property type="entry name" value="DUF1931"/>
</dbReference>
<sequence length="145" mass="15647">MRPPRAGAPELAGNGIRRVGAGAVAGRRRASDEFVNRKIHDLLQRGVAIPKANARDVVRPQDVPVTGGLRHCIHEFRALDEDVEVRPILDQLAKLPPLELDFSDEISASLPDLAGELTRGAAGRSCRCRARRSGERGARTGGCLQ</sequence>
<reference evidence="1" key="1">
    <citation type="journal article" date="2012" name="J. Microbiol. Biotechnol.">
        <title>Ramlibacter ginsenosidimutans sp. nov., with ginsenoside-converting activity.</title>
        <authorList>
            <person name="Wang L."/>
            <person name="An D.S."/>
            <person name="Kim S.G."/>
            <person name="Jin F.X."/>
            <person name="Kim S.C."/>
            <person name="Lee S.T."/>
            <person name="Im W.T."/>
        </authorList>
    </citation>
    <scope>NUCLEOTIDE SEQUENCE</scope>
    <source>
        <strain evidence="1">KACC 17527</strain>
    </source>
</reference>
<keyword evidence="2" id="KW-1185">Reference proteome</keyword>
<organism evidence="1 2">
    <name type="scientific">Ramlibacter ginsenosidimutans</name>
    <dbReference type="NCBI Taxonomy" id="502333"/>
    <lineage>
        <taxon>Bacteria</taxon>
        <taxon>Pseudomonadati</taxon>
        <taxon>Pseudomonadota</taxon>
        <taxon>Betaproteobacteria</taxon>
        <taxon>Burkholderiales</taxon>
        <taxon>Comamonadaceae</taxon>
        <taxon>Ramlibacter</taxon>
    </lineage>
</organism>
<dbReference type="Proteomes" id="UP000630528">
    <property type="component" value="Unassembled WGS sequence"/>
</dbReference>
<dbReference type="EMBL" id="JAEPWM010000008">
    <property type="protein sequence ID" value="MBK6007925.1"/>
    <property type="molecule type" value="Genomic_DNA"/>
</dbReference>
<dbReference type="InterPro" id="IPR009072">
    <property type="entry name" value="Histone-fold"/>
</dbReference>
<dbReference type="Gene3D" id="1.10.20.10">
    <property type="entry name" value="Histone, subunit A"/>
    <property type="match status" value="1"/>
</dbReference>
<name>A0A934WNU8_9BURK</name>
<accession>A0A934WNU8</accession>
<reference evidence="1" key="2">
    <citation type="submission" date="2021-01" db="EMBL/GenBank/DDBJ databases">
        <authorList>
            <person name="Kang M."/>
        </authorList>
    </citation>
    <scope>NUCLEOTIDE SEQUENCE</scope>
    <source>
        <strain evidence="1">KACC 17527</strain>
    </source>
</reference>
<dbReference type="Pfam" id="PF09123">
    <property type="entry name" value="DUF1931"/>
    <property type="match status" value="1"/>
</dbReference>
<protein>
    <submittedName>
        <fullName evidence="1">DUF1931 family protein</fullName>
    </submittedName>
</protein>
<dbReference type="RefSeq" id="WP_201174375.1">
    <property type="nucleotide sequence ID" value="NZ_JAEPWM010000008.1"/>
</dbReference>
<comment type="caution">
    <text evidence="1">The sequence shown here is derived from an EMBL/GenBank/DDBJ whole genome shotgun (WGS) entry which is preliminary data.</text>
</comment>
<gene>
    <name evidence="1" type="ORF">JJB11_17640</name>
</gene>
<dbReference type="AlphaFoldDB" id="A0A934WNU8"/>
<evidence type="ECO:0000313" key="1">
    <source>
        <dbReference type="EMBL" id="MBK6007925.1"/>
    </source>
</evidence>